<evidence type="ECO:0000259" key="2">
    <source>
        <dbReference type="PROSITE" id="PS50026"/>
    </source>
</evidence>
<dbReference type="PROSITE" id="PS01186">
    <property type="entry name" value="EGF_2"/>
    <property type="match status" value="1"/>
</dbReference>
<dbReference type="Proteomes" id="UP000054495">
    <property type="component" value="Unassembled WGS sequence"/>
</dbReference>
<dbReference type="SUPFAM" id="SSF57196">
    <property type="entry name" value="EGF/Laminin"/>
    <property type="match status" value="1"/>
</dbReference>
<keyword evidence="4" id="KW-1185">Reference proteome</keyword>
<comment type="caution">
    <text evidence="1">Lacks conserved residue(s) required for the propagation of feature annotation.</text>
</comment>
<accession>A0A0D6M5I6</accession>
<evidence type="ECO:0000313" key="3">
    <source>
        <dbReference type="EMBL" id="EPB77676.1"/>
    </source>
</evidence>
<evidence type="ECO:0000256" key="1">
    <source>
        <dbReference type="PROSITE-ProRule" id="PRU00076"/>
    </source>
</evidence>
<evidence type="ECO:0000313" key="4">
    <source>
        <dbReference type="Proteomes" id="UP000054495"/>
    </source>
</evidence>
<name>A0A0D6M5I6_9BILA</name>
<proteinExistence type="predicted"/>
<dbReference type="Gene3D" id="2.10.25.10">
    <property type="entry name" value="Laminin"/>
    <property type="match status" value="1"/>
</dbReference>
<feature type="disulfide bond" evidence="1">
    <location>
        <begin position="29"/>
        <end position="38"/>
    </location>
</feature>
<organism evidence="3 4">
    <name type="scientific">Ancylostoma ceylanicum</name>
    <dbReference type="NCBI Taxonomy" id="53326"/>
    <lineage>
        <taxon>Eukaryota</taxon>
        <taxon>Metazoa</taxon>
        <taxon>Ecdysozoa</taxon>
        <taxon>Nematoda</taxon>
        <taxon>Chromadorea</taxon>
        <taxon>Rhabditida</taxon>
        <taxon>Rhabditina</taxon>
        <taxon>Rhabditomorpha</taxon>
        <taxon>Strongyloidea</taxon>
        <taxon>Ancylostomatidae</taxon>
        <taxon>Ancylostomatinae</taxon>
        <taxon>Ancylostoma</taxon>
    </lineage>
</organism>
<dbReference type="PROSITE" id="PS50026">
    <property type="entry name" value="EGF_3"/>
    <property type="match status" value="1"/>
</dbReference>
<gene>
    <name evidence="3" type="ORF">ANCCEY_03267</name>
</gene>
<dbReference type="EMBL" id="KE124831">
    <property type="protein sequence ID" value="EPB77676.1"/>
    <property type="molecule type" value="Genomic_DNA"/>
</dbReference>
<dbReference type="AlphaFoldDB" id="A0A0D6M5I6"/>
<keyword evidence="1" id="KW-1015">Disulfide bond</keyword>
<dbReference type="InterPro" id="IPR000742">
    <property type="entry name" value="EGF"/>
</dbReference>
<keyword evidence="1" id="KW-0245">EGF-like domain</keyword>
<dbReference type="CDD" id="cd00054">
    <property type="entry name" value="EGF_CA"/>
    <property type="match status" value="1"/>
</dbReference>
<sequence length="189" mass="20607">MLNEPMILLVDVVDNGTCHDDGNSATCECVKGYSGQMCAELGSSTTCNPNPCRNGGECEIVEDNAVNSSIDQGTEWTSNVEEVNTASPSLSIFVNDTTTANVTPVIMTTKTESSGGEHDSARINVATVSWEKPLEMKCQSCIRMPFILLFGYRLGGKNPWQQGPPRNRPAKRFGYEVLVILLRLHFLAC</sequence>
<protein>
    <recommendedName>
        <fullName evidence="2">EGF-like domain-containing protein</fullName>
    </recommendedName>
</protein>
<feature type="domain" description="EGF-like" evidence="2">
    <location>
        <begin position="9"/>
        <end position="39"/>
    </location>
</feature>
<dbReference type="PROSITE" id="PS00022">
    <property type="entry name" value="EGF_1"/>
    <property type="match status" value="1"/>
</dbReference>
<reference evidence="3 4" key="1">
    <citation type="submission" date="2013-05" db="EMBL/GenBank/DDBJ databases">
        <title>Draft genome of the parasitic nematode Anyclostoma ceylanicum.</title>
        <authorList>
            <person name="Mitreva M."/>
        </authorList>
    </citation>
    <scope>NUCLEOTIDE SEQUENCE [LARGE SCALE GENOMIC DNA]</scope>
</reference>